<feature type="region of interest" description="Disordered" evidence="1">
    <location>
        <begin position="154"/>
        <end position="185"/>
    </location>
</feature>
<dbReference type="RefSeq" id="WP_098317130.1">
    <property type="nucleotide sequence ID" value="NZ_NTYF01000023.1"/>
</dbReference>
<dbReference type="Proteomes" id="UP000219897">
    <property type="component" value="Unassembled WGS sequence"/>
</dbReference>
<gene>
    <name evidence="2" type="ORF">CN495_08565</name>
</gene>
<sequence length="185" mass="21069">MFQVYFDYKDAGDELLLGIVVKEGSTTVLQENKLVPKEEGLSNYEYSLEAWRWAMQVAVEEDYDPVNFYNQNQLIFNWAVKGTYSDVRKPYYDDILPLLQGMIENGYQVGFEVVVGTKNIAKKYINRIGKNVTVAGSFNSLFAQAKSGKFTNDVKKQKVKKAKKETSREVGRANKVLSLGKRQAK</sequence>
<evidence type="ECO:0000313" key="2">
    <source>
        <dbReference type="EMBL" id="PER55793.1"/>
    </source>
</evidence>
<comment type="caution">
    <text evidence="2">The sequence shown here is derived from an EMBL/GenBank/DDBJ whole genome shotgun (WGS) entry which is preliminary data.</text>
</comment>
<dbReference type="AlphaFoldDB" id="A0ABD6S7H7"/>
<accession>A0ABD6S7H7</accession>
<proteinExistence type="predicted"/>
<organism evidence="2 3">
    <name type="scientific">Bacillus thuringiensis</name>
    <dbReference type="NCBI Taxonomy" id="1428"/>
    <lineage>
        <taxon>Bacteria</taxon>
        <taxon>Bacillati</taxon>
        <taxon>Bacillota</taxon>
        <taxon>Bacilli</taxon>
        <taxon>Bacillales</taxon>
        <taxon>Bacillaceae</taxon>
        <taxon>Bacillus</taxon>
        <taxon>Bacillus cereus group</taxon>
    </lineage>
</organism>
<reference evidence="2 3" key="1">
    <citation type="submission" date="2017-09" db="EMBL/GenBank/DDBJ databases">
        <title>Large-scale bioinformatics analysis of Bacillus genomes uncovers conserved roles of natural products in bacterial physiology.</title>
        <authorList>
            <consortium name="Agbiome Team Llc"/>
            <person name="Bleich R.M."/>
            <person name="Kirk G.J."/>
            <person name="Santa Maria K.C."/>
            <person name="Allen S.E."/>
            <person name="Farag S."/>
            <person name="Shank E.A."/>
            <person name="Bowers A."/>
        </authorList>
    </citation>
    <scope>NUCLEOTIDE SEQUENCE [LARGE SCALE GENOMIC DNA]</scope>
    <source>
        <strain evidence="2 3">AFS005140</strain>
    </source>
</reference>
<protein>
    <submittedName>
        <fullName evidence="2">Uncharacterized protein</fullName>
    </submittedName>
</protein>
<dbReference type="EMBL" id="NTYF01000023">
    <property type="protein sequence ID" value="PER55793.1"/>
    <property type="molecule type" value="Genomic_DNA"/>
</dbReference>
<evidence type="ECO:0000256" key="1">
    <source>
        <dbReference type="SAM" id="MobiDB-lite"/>
    </source>
</evidence>
<evidence type="ECO:0000313" key="3">
    <source>
        <dbReference type="Proteomes" id="UP000219897"/>
    </source>
</evidence>
<name>A0ABD6S7H7_BACTU</name>